<dbReference type="Pfam" id="PF03595">
    <property type="entry name" value="SLAC1"/>
    <property type="match status" value="1"/>
</dbReference>
<dbReference type="Gene3D" id="1.50.10.150">
    <property type="entry name" value="Voltage-dependent anion channel"/>
    <property type="match status" value="1"/>
</dbReference>
<evidence type="ECO:0000256" key="5">
    <source>
        <dbReference type="SAM" id="MobiDB-lite"/>
    </source>
</evidence>
<evidence type="ECO:0000256" key="6">
    <source>
        <dbReference type="SAM" id="Phobius"/>
    </source>
</evidence>
<dbReference type="PANTHER" id="PTHR31162:SF0">
    <property type="entry name" value="MALIC ACID TRANSPORT PROTEIN"/>
    <property type="match status" value="1"/>
</dbReference>
<organism evidence="7 8">
    <name type="scientific">Neofusicoccum ribis</name>
    <dbReference type="NCBI Taxonomy" id="45134"/>
    <lineage>
        <taxon>Eukaryota</taxon>
        <taxon>Fungi</taxon>
        <taxon>Dikarya</taxon>
        <taxon>Ascomycota</taxon>
        <taxon>Pezizomycotina</taxon>
        <taxon>Dothideomycetes</taxon>
        <taxon>Dothideomycetes incertae sedis</taxon>
        <taxon>Botryosphaeriales</taxon>
        <taxon>Botryosphaeriaceae</taxon>
        <taxon>Neofusicoccum</taxon>
    </lineage>
</organism>
<keyword evidence="8" id="KW-1185">Reference proteome</keyword>
<feature type="transmembrane region" description="Helical" evidence="6">
    <location>
        <begin position="243"/>
        <end position="265"/>
    </location>
</feature>
<evidence type="ECO:0008006" key="9">
    <source>
        <dbReference type="Google" id="ProtNLM"/>
    </source>
</evidence>
<feature type="transmembrane region" description="Helical" evidence="6">
    <location>
        <begin position="168"/>
        <end position="193"/>
    </location>
</feature>
<dbReference type="PANTHER" id="PTHR31162">
    <property type="entry name" value="MALIC ACID TRANSPORT PROTEIN-RELATED"/>
    <property type="match status" value="1"/>
</dbReference>
<dbReference type="CDD" id="cd09317">
    <property type="entry name" value="TDT_Mae1_like"/>
    <property type="match status" value="1"/>
</dbReference>
<keyword evidence="3 6" id="KW-1133">Transmembrane helix</keyword>
<comment type="subcellular location">
    <subcellularLocation>
        <location evidence="1">Membrane</location>
        <topology evidence="1">Multi-pass membrane protein</topology>
    </subcellularLocation>
</comment>
<evidence type="ECO:0000256" key="1">
    <source>
        <dbReference type="ARBA" id="ARBA00004141"/>
    </source>
</evidence>
<dbReference type="EMBL" id="JAJVDC020000110">
    <property type="protein sequence ID" value="KAL1624272.1"/>
    <property type="molecule type" value="Genomic_DNA"/>
</dbReference>
<keyword evidence="2 6" id="KW-0812">Transmembrane</keyword>
<feature type="transmembrane region" description="Helical" evidence="6">
    <location>
        <begin position="454"/>
        <end position="474"/>
    </location>
</feature>
<evidence type="ECO:0000256" key="2">
    <source>
        <dbReference type="ARBA" id="ARBA00022692"/>
    </source>
</evidence>
<sequence>MAYHEHGADQAGAQPRPSTELFHAPAATASDGSRVDANWPEINLESGYTTEADGPSNLADYRNTASGATTPRWIYSQCPTPHQPLTSQNPSIVSLPQHKKSVEDAEINQDQHPACDVSPARSPGSSRIGIKDRIQHLTWAWFTTTMSTGGLAMVLGQTPHQFTGLRTIGKVVFIFDLVLFATLVSTIVARFILCPRALKASLTDPVEAFFFPAFWLSLSTIIGNTQVYGVPATGPWLVTALRVIFWLYAGGTLLVAVFLYLVLFTTPSVNAKCHADAVAPTWVFPIFPVMLCGTLSALIAPHQPAGHALAMIVAGVSFQGLGWIVSCAVMALYLGRLFHAGPIPRHVRPGMFMMVGPPSFTALALIGNANALPQAHRYFAVMHPGAQDVLVVLATWAAVFLWSLAFWFFCLALLACLMAAPRVRWTPTWWSYVFPNVGFTVATIDVGKELDSEGVLWVASVMTVALVVMWLFVASAQLRAIALKMVLWPGKDEDKDEPQVRESLKA</sequence>
<feature type="region of interest" description="Disordered" evidence="5">
    <location>
        <begin position="1"/>
        <end position="37"/>
    </location>
</feature>
<feature type="transmembrane region" description="Helical" evidence="6">
    <location>
        <begin position="320"/>
        <end position="338"/>
    </location>
</feature>
<accession>A0ABR3SM34</accession>
<evidence type="ECO:0000256" key="4">
    <source>
        <dbReference type="ARBA" id="ARBA00023136"/>
    </source>
</evidence>
<feature type="transmembrane region" description="Helical" evidence="6">
    <location>
        <begin position="277"/>
        <end position="300"/>
    </location>
</feature>
<feature type="transmembrane region" description="Helical" evidence="6">
    <location>
        <begin position="205"/>
        <end position="223"/>
    </location>
</feature>
<feature type="transmembrane region" description="Helical" evidence="6">
    <location>
        <begin position="137"/>
        <end position="156"/>
    </location>
</feature>
<reference evidence="7 8" key="1">
    <citation type="submission" date="2024-02" db="EMBL/GenBank/DDBJ databases">
        <title>De novo assembly and annotation of 12 fungi associated with fruit tree decline syndrome in Ontario, Canada.</title>
        <authorList>
            <person name="Sulman M."/>
            <person name="Ellouze W."/>
            <person name="Ilyukhin E."/>
        </authorList>
    </citation>
    <scope>NUCLEOTIDE SEQUENCE [LARGE SCALE GENOMIC DNA]</scope>
    <source>
        <strain evidence="7 8">M1-105</strain>
    </source>
</reference>
<evidence type="ECO:0000313" key="8">
    <source>
        <dbReference type="Proteomes" id="UP001521116"/>
    </source>
</evidence>
<comment type="caution">
    <text evidence="7">The sequence shown here is derived from an EMBL/GenBank/DDBJ whole genome shotgun (WGS) entry which is preliminary data.</text>
</comment>
<evidence type="ECO:0000256" key="3">
    <source>
        <dbReference type="ARBA" id="ARBA00022989"/>
    </source>
</evidence>
<protein>
    <recommendedName>
        <fullName evidence="9">C4-dicarboxylate transporter/malic acid transport protein</fullName>
    </recommendedName>
</protein>
<dbReference type="InterPro" id="IPR038665">
    <property type="entry name" value="Voltage-dep_anion_channel_sf"/>
</dbReference>
<dbReference type="InterPro" id="IPR030185">
    <property type="entry name" value="Mae1"/>
</dbReference>
<feature type="transmembrane region" description="Helical" evidence="6">
    <location>
        <begin position="429"/>
        <end position="448"/>
    </location>
</feature>
<feature type="transmembrane region" description="Helical" evidence="6">
    <location>
        <begin position="389"/>
        <end position="417"/>
    </location>
</feature>
<keyword evidence="4 6" id="KW-0472">Membrane</keyword>
<dbReference type="Proteomes" id="UP001521116">
    <property type="component" value="Unassembled WGS sequence"/>
</dbReference>
<feature type="transmembrane region" description="Helical" evidence="6">
    <location>
        <begin position="350"/>
        <end position="369"/>
    </location>
</feature>
<name>A0ABR3SM34_9PEZI</name>
<gene>
    <name evidence="7" type="ORF">SLS56_007974</name>
</gene>
<dbReference type="InterPro" id="IPR004695">
    <property type="entry name" value="SLAC1/Mae1/Ssu1/TehA"/>
</dbReference>
<proteinExistence type="predicted"/>
<evidence type="ECO:0000313" key="7">
    <source>
        <dbReference type="EMBL" id="KAL1624272.1"/>
    </source>
</evidence>